<dbReference type="InterPro" id="IPR013103">
    <property type="entry name" value="RVT_2"/>
</dbReference>
<proteinExistence type="predicted"/>
<dbReference type="PANTHER" id="PTHR11439">
    <property type="entry name" value="GAG-POL-RELATED RETROTRANSPOSON"/>
    <property type="match status" value="1"/>
</dbReference>
<accession>A0ABQ5CDN8</accession>
<dbReference type="Pfam" id="PF07727">
    <property type="entry name" value="RVT_2"/>
    <property type="match status" value="1"/>
</dbReference>
<dbReference type="Proteomes" id="UP001151760">
    <property type="component" value="Unassembled WGS sequence"/>
</dbReference>
<evidence type="ECO:0000313" key="3">
    <source>
        <dbReference type="Proteomes" id="UP001151760"/>
    </source>
</evidence>
<sequence>METIHVTFDELHQTMAPVCISSGPEPIMMTPGQLNSRLAPSPIPATTYIPPTDKDLEILFQPMFDEYFDQSTDSEPVPTATVVNALIVSTNTSVSTIIAQDVPSTTGPTIEDTLITQADLHPSVNPVAGEPSYAQSTSGDVSLAEPNQVNQPPDHLRKWTKDHPLDNIVGNPSRLVSTRKQLASDALWCCYHTVLSKLKPKNFKMAVNEDSRFEALQDEIYEFDQLKIWELVPRLDYVMVISLKWIYKVKLDEYGDVLKNKARLVAKGYRQEEGIDFEELFAPVARIEAIRIFIPNAATKNMIIYQMDVKTAFLNGDLQEEVFVSQPKGFEDLDNPTHIMQDVRIREEVRQEVLSFLEIDWLAGHQRSKEARPSQQNRRNTLQCLDVIPLYYDNKSAIALSCNNVQHSRSKHIDIRHHFIRDQVENRVVELYFVETNYQLADILTKALPRECLEILLPRLGMKTLTPKTLKRLQEGEDE</sequence>
<evidence type="ECO:0000313" key="2">
    <source>
        <dbReference type="EMBL" id="GJT24046.1"/>
    </source>
</evidence>
<name>A0ABQ5CDN8_9ASTR</name>
<organism evidence="2 3">
    <name type="scientific">Tanacetum coccineum</name>
    <dbReference type="NCBI Taxonomy" id="301880"/>
    <lineage>
        <taxon>Eukaryota</taxon>
        <taxon>Viridiplantae</taxon>
        <taxon>Streptophyta</taxon>
        <taxon>Embryophyta</taxon>
        <taxon>Tracheophyta</taxon>
        <taxon>Spermatophyta</taxon>
        <taxon>Magnoliopsida</taxon>
        <taxon>eudicotyledons</taxon>
        <taxon>Gunneridae</taxon>
        <taxon>Pentapetalae</taxon>
        <taxon>asterids</taxon>
        <taxon>campanulids</taxon>
        <taxon>Asterales</taxon>
        <taxon>Asteraceae</taxon>
        <taxon>Asteroideae</taxon>
        <taxon>Anthemideae</taxon>
        <taxon>Anthemidinae</taxon>
        <taxon>Tanacetum</taxon>
    </lineage>
</organism>
<dbReference type="EMBL" id="BQNB010014103">
    <property type="protein sequence ID" value="GJT24046.1"/>
    <property type="molecule type" value="Genomic_DNA"/>
</dbReference>
<evidence type="ECO:0000259" key="1">
    <source>
        <dbReference type="Pfam" id="PF07727"/>
    </source>
</evidence>
<keyword evidence="3" id="KW-1185">Reference proteome</keyword>
<protein>
    <submittedName>
        <fullName evidence="2">Retrovirus-related pol polyprotein from transposon TNT 1-94</fullName>
    </submittedName>
</protein>
<reference evidence="2" key="1">
    <citation type="journal article" date="2022" name="Int. J. Mol. Sci.">
        <title>Draft Genome of Tanacetum Coccineum: Genomic Comparison of Closely Related Tanacetum-Family Plants.</title>
        <authorList>
            <person name="Yamashiro T."/>
            <person name="Shiraishi A."/>
            <person name="Nakayama K."/>
            <person name="Satake H."/>
        </authorList>
    </citation>
    <scope>NUCLEOTIDE SEQUENCE</scope>
</reference>
<gene>
    <name evidence="2" type="ORF">Tco_0893983</name>
</gene>
<reference evidence="2" key="2">
    <citation type="submission" date="2022-01" db="EMBL/GenBank/DDBJ databases">
        <authorList>
            <person name="Yamashiro T."/>
            <person name="Shiraishi A."/>
            <person name="Satake H."/>
            <person name="Nakayama K."/>
        </authorList>
    </citation>
    <scope>NUCLEOTIDE SEQUENCE</scope>
</reference>
<dbReference type="CDD" id="cd09272">
    <property type="entry name" value="RNase_HI_RT_Ty1"/>
    <property type="match status" value="1"/>
</dbReference>
<dbReference type="PANTHER" id="PTHR11439:SF483">
    <property type="entry name" value="PEPTIDE SYNTHASE GLIP-LIKE, PUTATIVE (AFU_ORTHOLOGUE AFUA_3G12920)-RELATED"/>
    <property type="match status" value="1"/>
</dbReference>
<feature type="domain" description="Reverse transcriptase Ty1/copia-type" evidence="1">
    <location>
        <begin position="227"/>
        <end position="339"/>
    </location>
</feature>
<comment type="caution">
    <text evidence="2">The sequence shown here is derived from an EMBL/GenBank/DDBJ whole genome shotgun (WGS) entry which is preliminary data.</text>
</comment>